<proteinExistence type="predicted"/>
<evidence type="ECO:0000313" key="2">
    <source>
        <dbReference type="EMBL" id="QHT18199.1"/>
    </source>
</evidence>
<protein>
    <submittedName>
        <fullName evidence="2">Uncharacterized protein</fullName>
    </submittedName>
</protein>
<accession>A0A6C0DQP5</accession>
<reference evidence="2" key="1">
    <citation type="journal article" date="2020" name="Nature">
        <title>Giant virus diversity and host interactions through global metagenomics.</title>
        <authorList>
            <person name="Schulz F."/>
            <person name="Roux S."/>
            <person name="Paez-Espino D."/>
            <person name="Jungbluth S."/>
            <person name="Walsh D.A."/>
            <person name="Denef V.J."/>
            <person name="McMahon K.D."/>
            <person name="Konstantinidis K.T."/>
            <person name="Eloe-Fadrosh E.A."/>
            <person name="Kyrpides N.C."/>
            <person name="Woyke T."/>
        </authorList>
    </citation>
    <scope>NUCLEOTIDE SEQUENCE</scope>
    <source>
        <strain evidence="2">GVMAG-M-3300023174-3</strain>
    </source>
</reference>
<name>A0A6C0DQP5_9ZZZZ</name>
<dbReference type="EMBL" id="MN739650">
    <property type="protein sequence ID" value="QHT18199.1"/>
    <property type="molecule type" value="Genomic_DNA"/>
</dbReference>
<feature type="compositionally biased region" description="Basic residues" evidence="1">
    <location>
        <begin position="153"/>
        <end position="177"/>
    </location>
</feature>
<dbReference type="AlphaFoldDB" id="A0A6C0DQP5"/>
<sequence>MDDNKRIEEYVTEKNIQPRPIMNFIGFYNDDDLASLKNRSNEIREVLLPGYLKDIAAATQTVECLKEKEKNPGYNANCYSLQIPSKAKKTETISEQIKTETQKLNALVREGDALSKEYNAIIKVLNRHHYALGKKKGEIADTEGSFFKTVHAGSKKRRHRKKTHKKKFNKNKSKKLR</sequence>
<evidence type="ECO:0000256" key="1">
    <source>
        <dbReference type="SAM" id="MobiDB-lite"/>
    </source>
</evidence>
<organism evidence="2">
    <name type="scientific">viral metagenome</name>
    <dbReference type="NCBI Taxonomy" id="1070528"/>
    <lineage>
        <taxon>unclassified sequences</taxon>
        <taxon>metagenomes</taxon>
        <taxon>organismal metagenomes</taxon>
    </lineage>
</organism>
<feature type="region of interest" description="Disordered" evidence="1">
    <location>
        <begin position="149"/>
        <end position="177"/>
    </location>
</feature>